<evidence type="ECO:0000313" key="9">
    <source>
        <dbReference type="EMBL" id="VFP88355.1"/>
    </source>
</evidence>
<evidence type="ECO:0000259" key="8">
    <source>
        <dbReference type="Pfam" id="PF01494"/>
    </source>
</evidence>
<accession>A0A803FTZ3</accession>
<keyword evidence="7" id="KW-0503">Monooxygenase</keyword>
<dbReference type="InterPro" id="IPR036188">
    <property type="entry name" value="FAD/NAD-bd_sf"/>
</dbReference>
<feature type="domain" description="FAD-binding" evidence="8">
    <location>
        <begin position="4"/>
        <end position="337"/>
    </location>
</feature>
<dbReference type="PANTHER" id="PTHR43876">
    <property type="entry name" value="UBIQUINONE BIOSYNTHESIS MONOOXYGENASE COQ6, MITOCHONDRIAL"/>
    <property type="match status" value="1"/>
</dbReference>
<dbReference type="GO" id="GO:0008682">
    <property type="term" value="F:3-demethoxyubiquinol 3-hydroxylase activity"/>
    <property type="evidence" value="ECO:0007669"/>
    <property type="project" value="TreeGrafter"/>
</dbReference>
<dbReference type="Pfam" id="PF01494">
    <property type="entry name" value="FAD_binding_3"/>
    <property type="match status" value="1"/>
</dbReference>
<evidence type="ECO:0000256" key="7">
    <source>
        <dbReference type="ARBA" id="ARBA00023033"/>
    </source>
</evidence>
<name>A0A803FTZ3_9GAMM</name>
<dbReference type="SUPFAM" id="SSF51905">
    <property type="entry name" value="FAD/NAD(P)-binding domain"/>
    <property type="match status" value="1"/>
</dbReference>
<evidence type="ECO:0000256" key="6">
    <source>
        <dbReference type="ARBA" id="ARBA00023002"/>
    </source>
</evidence>
<evidence type="ECO:0000313" key="10">
    <source>
        <dbReference type="Proteomes" id="UP000294289"/>
    </source>
</evidence>
<evidence type="ECO:0000256" key="5">
    <source>
        <dbReference type="ARBA" id="ARBA00022827"/>
    </source>
</evidence>
<protein>
    <submittedName>
        <fullName evidence="9">2-octaprenyl-3-methyl-6-methoxy-1,4-benzoquinol hydroxylase</fullName>
        <ecNumber evidence="9">1.14.13.-</ecNumber>
    </submittedName>
</protein>
<gene>
    <name evidence="9" type="primary">ubiF</name>
    <name evidence="9" type="ORF">ERCIPICE3303_435</name>
</gene>
<dbReference type="InterPro" id="IPR010971">
    <property type="entry name" value="UbiH/COQ6"/>
</dbReference>
<dbReference type="PANTHER" id="PTHR43876:SF10">
    <property type="entry name" value="3-DEMETHOXYUBIQUINOL 3-HYDROXYLASE"/>
    <property type="match status" value="1"/>
</dbReference>
<dbReference type="AlphaFoldDB" id="A0A803FTZ3"/>
<dbReference type="EMBL" id="LR217737">
    <property type="protein sequence ID" value="VFP88355.1"/>
    <property type="molecule type" value="Genomic_DNA"/>
</dbReference>
<keyword evidence="5" id="KW-0274">FAD</keyword>
<dbReference type="InterPro" id="IPR051205">
    <property type="entry name" value="UbiH/COQ6_monooxygenase"/>
</dbReference>
<keyword evidence="6 9" id="KW-0560">Oxidoreductase</keyword>
<sequence length="389" mass="44453">MKFKVEVAIVGGGMVGAALACGLTKNGFEVALLEKQKPLLFDPDSHPNLRISAINAASIRFLRQLGVWKDVLRMRCAPYRRQEVWECQKTKLRFDSKLLGLPELGYMVENHVLQYALWKHLWKENIYLLCPAFLQSMYRVNNQWELLLNNGDKLQAQLVIGVDGADSQICKLAGIRKKSWIYKQSCMLISVNCEDQAGDLAWQQFTPHGPRAFLPLFGCWASLVWYDKPDWIQHLQSMRMLALQHEIHSNFPLQLGRVTPVLSSSFLLTRSYVTHYILPGLALAGDAAHTIHPLAGQGVNLGYRDAIALIEILSKAKVQAIKWFGKDVLEAYQYKRQSDNWIMQNGMDFLYHTFSKKFIPLKVLRNAGLLITENSIWIKYKILSYMLGI</sequence>
<organism evidence="9 10">
    <name type="scientific">Candidatus Erwinia haradaeae</name>
    <dbReference type="NCBI Taxonomy" id="1922217"/>
    <lineage>
        <taxon>Bacteria</taxon>
        <taxon>Pseudomonadati</taxon>
        <taxon>Pseudomonadota</taxon>
        <taxon>Gammaproteobacteria</taxon>
        <taxon>Enterobacterales</taxon>
        <taxon>Erwiniaceae</taxon>
        <taxon>Erwinia</taxon>
    </lineage>
</organism>
<dbReference type="UniPathway" id="UPA00232"/>
<evidence type="ECO:0000256" key="1">
    <source>
        <dbReference type="ARBA" id="ARBA00001974"/>
    </source>
</evidence>
<dbReference type="PROSITE" id="PS51257">
    <property type="entry name" value="PROKAR_LIPOPROTEIN"/>
    <property type="match status" value="1"/>
</dbReference>
<proteinExistence type="inferred from homology"/>
<dbReference type="PRINTS" id="PR00420">
    <property type="entry name" value="RNGMNOXGNASE"/>
</dbReference>
<dbReference type="GO" id="GO:0006744">
    <property type="term" value="P:ubiquinone biosynthetic process"/>
    <property type="evidence" value="ECO:0007669"/>
    <property type="project" value="UniProtKB-UniPathway"/>
</dbReference>
<dbReference type="GO" id="GO:0071949">
    <property type="term" value="F:FAD binding"/>
    <property type="evidence" value="ECO:0007669"/>
    <property type="project" value="InterPro"/>
</dbReference>
<dbReference type="NCBIfam" id="TIGR01988">
    <property type="entry name" value="Ubi-OHases"/>
    <property type="match status" value="1"/>
</dbReference>
<dbReference type="Proteomes" id="UP000294289">
    <property type="component" value="Chromosome"/>
</dbReference>
<dbReference type="PROSITE" id="PS01304">
    <property type="entry name" value="UBIH"/>
    <property type="match status" value="1"/>
</dbReference>
<reference evidence="9 10" key="1">
    <citation type="submission" date="2019-02" db="EMBL/GenBank/DDBJ databases">
        <authorList>
            <person name="Manzano-Marin A."/>
            <person name="Manzano-Marin A."/>
        </authorList>
    </citation>
    <scope>NUCLEOTIDE SEQUENCE [LARGE SCALE GENOMIC DNA]</scope>
    <source>
        <strain evidence="9 10">ErCipiceae</strain>
    </source>
</reference>
<dbReference type="InterPro" id="IPR018168">
    <property type="entry name" value="Ubi_Hdrlase_CS"/>
</dbReference>
<evidence type="ECO:0000256" key="4">
    <source>
        <dbReference type="ARBA" id="ARBA00022630"/>
    </source>
</evidence>
<keyword evidence="4" id="KW-0285">Flavoprotein</keyword>
<dbReference type="EC" id="1.14.13.-" evidence="9"/>
<evidence type="ECO:0000256" key="3">
    <source>
        <dbReference type="ARBA" id="ARBA00005349"/>
    </source>
</evidence>
<comment type="similarity">
    <text evidence="3">Belongs to the UbiH/COQ6 family.</text>
</comment>
<dbReference type="Gene3D" id="3.50.50.60">
    <property type="entry name" value="FAD/NAD(P)-binding domain"/>
    <property type="match status" value="2"/>
</dbReference>
<comment type="pathway">
    <text evidence="2">Cofactor biosynthesis; ubiquinone biosynthesis.</text>
</comment>
<evidence type="ECO:0000256" key="2">
    <source>
        <dbReference type="ARBA" id="ARBA00004749"/>
    </source>
</evidence>
<comment type="cofactor">
    <cofactor evidence="1">
        <name>FAD</name>
        <dbReference type="ChEBI" id="CHEBI:57692"/>
    </cofactor>
</comment>
<dbReference type="InterPro" id="IPR002938">
    <property type="entry name" value="FAD-bd"/>
</dbReference>